<reference evidence="1 2" key="1">
    <citation type="journal article" date="2012" name="J. Bacteriol.">
        <title>Complete Genome Sequence of Flavobacterium indicum GPSTA100-9T, Isolated from Warm Spring Water.</title>
        <authorList>
            <person name="Barbier P."/>
            <person name="Houel A."/>
            <person name="Loux V."/>
            <person name="Poulain J."/>
            <person name="Bernardet J.F."/>
            <person name="Touchon M."/>
            <person name="Duchaud E."/>
        </authorList>
    </citation>
    <scope>NUCLEOTIDE SEQUENCE [LARGE SCALE GENOMIC DNA]</scope>
    <source>
        <strain evidence="2">DSM 17447 / CIP 109464 / GPTSA100-9</strain>
    </source>
</reference>
<dbReference type="EMBL" id="HE774682">
    <property type="protein sequence ID" value="CCG53375.1"/>
    <property type="molecule type" value="Genomic_DNA"/>
</dbReference>
<proteinExistence type="predicted"/>
<dbReference type="OrthoDB" id="1466970at2"/>
<protein>
    <recommendedName>
        <fullName evidence="3">DUF4258 domain-containing protein</fullName>
    </recommendedName>
</protein>
<dbReference type="PATRIC" id="fig|1094466.5.peg.1394"/>
<dbReference type="AlphaFoldDB" id="H8XQS7"/>
<dbReference type="STRING" id="1094466.KQS_07080"/>
<dbReference type="RefSeq" id="WP_014388500.1">
    <property type="nucleotide sequence ID" value="NC_017025.1"/>
</dbReference>
<evidence type="ECO:0000313" key="1">
    <source>
        <dbReference type="EMBL" id="CCG53375.1"/>
    </source>
</evidence>
<organism evidence="1 2">
    <name type="scientific">Flavobacterium indicum (strain DSM 17447 / CIP 109464 / GPTSA100-9)</name>
    <dbReference type="NCBI Taxonomy" id="1094466"/>
    <lineage>
        <taxon>Bacteria</taxon>
        <taxon>Pseudomonadati</taxon>
        <taxon>Bacteroidota</taxon>
        <taxon>Flavobacteriia</taxon>
        <taxon>Flavobacteriales</taxon>
        <taxon>Flavobacteriaceae</taxon>
        <taxon>Flavobacterium</taxon>
    </lineage>
</organism>
<dbReference type="KEGG" id="fin:KQS_07080"/>
<dbReference type="HOGENOM" id="CLU_160616_0_0_10"/>
<evidence type="ECO:0000313" key="2">
    <source>
        <dbReference type="Proteomes" id="UP000007599"/>
    </source>
</evidence>
<reference evidence="2" key="2">
    <citation type="submission" date="2012-03" db="EMBL/GenBank/DDBJ databases">
        <title>Complete genome sequence of Flavobacterium indicum GPTSA100-9T, isolated from warm spring water.</title>
        <authorList>
            <person name="Barbier P."/>
            <person name="Houel A."/>
            <person name="Loux V."/>
            <person name="Poulain J."/>
            <person name="Bernardet J.-F."/>
            <person name="Touchon M."/>
            <person name="Duchaud E."/>
        </authorList>
    </citation>
    <scope>NUCLEOTIDE SEQUENCE [LARGE SCALE GENOMIC DNA]</scope>
    <source>
        <strain evidence="2">DSM 17447 / CIP 109464 / GPTSA100-9</strain>
    </source>
</reference>
<name>H8XQS7_FLAIG</name>
<sequence>MSLRYRLAFYLLGLTIGFYFVGEFLGAKAKAKGVEFCYFPNCRVIKDIKSKPFQTSAAVDSIFAKKITSINEINEALDNGDVDFSQSNVSYKKGKKYIIETYLPKNKKVVLTIINYSNKAVLEEIKFN</sequence>
<keyword evidence="2" id="KW-1185">Reference proteome</keyword>
<dbReference type="eggNOG" id="ENOG5032SSW">
    <property type="taxonomic scope" value="Bacteria"/>
</dbReference>
<dbReference type="Proteomes" id="UP000007599">
    <property type="component" value="Chromosome I"/>
</dbReference>
<accession>H8XQS7</accession>
<evidence type="ECO:0008006" key="3">
    <source>
        <dbReference type="Google" id="ProtNLM"/>
    </source>
</evidence>
<gene>
    <name evidence="1" type="ordered locus">KQS_07080</name>
</gene>